<dbReference type="SUPFAM" id="SSF48452">
    <property type="entry name" value="TPR-like"/>
    <property type="match status" value="1"/>
</dbReference>
<evidence type="ECO:0000313" key="4">
    <source>
        <dbReference type="EMBL" id="PTW59687.1"/>
    </source>
</evidence>
<feature type="signal peptide" evidence="1">
    <location>
        <begin position="1"/>
        <end position="38"/>
    </location>
</feature>
<comment type="subcellular location">
    <subcellularLocation>
        <location evidence="1">Periplasm</location>
    </subcellularLocation>
</comment>
<comment type="similarity">
    <text evidence="1">Belongs to the CpoB family.</text>
</comment>
<dbReference type="NCBIfam" id="TIGR02795">
    <property type="entry name" value="tol_pal_ybgF"/>
    <property type="match status" value="1"/>
</dbReference>
<dbReference type="EMBL" id="QAYG01000006">
    <property type="protein sequence ID" value="PTW59687.1"/>
    <property type="molecule type" value="Genomic_DNA"/>
</dbReference>
<keyword evidence="1" id="KW-0175">Coiled coil</keyword>
<sequence length="366" mass="38122" precursor="true">MKTFRIRERTSGRIALALTFGLALALAAPLVAAGPAAAQGGFFGSSNNREDGQLAVRLGQLEEQVRNLTGQIEELNHQLRQTQDQLRRAQEDNEFRFQELEGGKPGTGKRSQAPAAGTPADTARNSAGGNSYGRAPAPGTADPNDPYAAKREATVHDLGSYSVPEQGSGDQGAALGPSGQPLDLSALARGNSGSYGGDSYGGGAYEEPDNPPLGGNGVSGATGGTDAIGQLASASPDGSARQEYDQAYSMVLNGQYDQAAQLFKQFLAANPDDPLAANAQYWLGESYFGKGKYREAADAFLKTYTDYPANDKAPDSLLKLGLSLDGLGQKDAACATYSELLTKYPGASGAVLDQARKEQKSAGCRG</sequence>
<dbReference type="InterPro" id="IPR011990">
    <property type="entry name" value="TPR-like_helical_dom_sf"/>
</dbReference>
<dbReference type="OrthoDB" id="7185608at2"/>
<feature type="repeat" description="TPR" evidence="2">
    <location>
        <begin position="240"/>
        <end position="273"/>
    </location>
</feature>
<evidence type="ECO:0000256" key="3">
    <source>
        <dbReference type="SAM" id="MobiDB-lite"/>
    </source>
</evidence>
<keyword evidence="1" id="KW-0732">Signal</keyword>
<keyword evidence="2" id="KW-0802">TPR repeat</keyword>
<dbReference type="Gene3D" id="1.25.40.10">
    <property type="entry name" value="Tetratricopeptide repeat domain"/>
    <property type="match status" value="1"/>
</dbReference>
<evidence type="ECO:0000256" key="2">
    <source>
        <dbReference type="PROSITE-ProRule" id="PRU00339"/>
    </source>
</evidence>
<feature type="compositionally biased region" description="Gly residues" evidence="3">
    <location>
        <begin position="193"/>
        <end position="204"/>
    </location>
</feature>
<feature type="compositionally biased region" description="Gly residues" evidence="3">
    <location>
        <begin position="214"/>
        <end position="223"/>
    </location>
</feature>
<dbReference type="Proteomes" id="UP000244081">
    <property type="component" value="Unassembled WGS sequence"/>
</dbReference>
<feature type="coiled-coil region" evidence="1">
    <location>
        <begin position="58"/>
        <end position="92"/>
    </location>
</feature>
<gene>
    <name evidence="1" type="primary">cpoB</name>
    <name evidence="4" type="ORF">C8N35_10669</name>
</gene>
<comment type="caution">
    <text evidence="4">The sequence shown here is derived from an EMBL/GenBank/DDBJ whole genome shotgun (WGS) entry which is preliminary data.</text>
</comment>
<feature type="region of interest" description="Disordered" evidence="3">
    <location>
        <begin position="160"/>
        <end position="238"/>
    </location>
</feature>
<organism evidence="4 5">
    <name type="scientific">Breoghania corrubedonensis</name>
    <dbReference type="NCBI Taxonomy" id="665038"/>
    <lineage>
        <taxon>Bacteria</taxon>
        <taxon>Pseudomonadati</taxon>
        <taxon>Pseudomonadota</taxon>
        <taxon>Alphaproteobacteria</taxon>
        <taxon>Hyphomicrobiales</taxon>
        <taxon>Stappiaceae</taxon>
        <taxon>Breoghania</taxon>
    </lineage>
</organism>
<dbReference type="Pfam" id="PF13432">
    <property type="entry name" value="TPR_16"/>
    <property type="match status" value="1"/>
</dbReference>
<evidence type="ECO:0000313" key="5">
    <source>
        <dbReference type="Proteomes" id="UP000244081"/>
    </source>
</evidence>
<dbReference type="InterPro" id="IPR014162">
    <property type="entry name" value="CpoB_C"/>
</dbReference>
<keyword evidence="1" id="KW-0132">Cell division</keyword>
<name>A0A2T5V7G2_9HYPH</name>
<dbReference type="GO" id="GO:0030288">
    <property type="term" value="C:outer membrane-bounded periplasmic space"/>
    <property type="evidence" value="ECO:0007669"/>
    <property type="project" value="UniProtKB-UniRule"/>
</dbReference>
<feature type="chain" id="PRO_5015795047" description="Cell division coordinator CpoB" evidence="1">
    <location>
        <begin position="39"/>
        <end position="366"/>
    </location>
</feature>
<comment type="function">
    <text evidence="1">Mediates coordination of peptidoglycan synthesis and outer membrane constriction during cell division.</text>
</comment>
<dbReference type="GO" id="GO:0043093">
    <property type="term" value="P:FtsZ-dependent cytokinesis"/>
    <property type="evidence" value="ECO:0007669"/>
    <property type="project" value="UniProtKB-UniRule"/>
</dbReference>
<reference evidence="4 5" key="1">
    <citation type="submission" date="2018-04" db="EMBL/GenBank/DDBJ databases">
        <title>Genomic Encyclopedia of Archaeal and Bacterial Type Strains, Phase II (KMG-II): from individual species to whole genera.</title>
        <authorList>
            <person name="Goeker M."/>
        </authorList>
    </citation>
    <scope>NUCLEOTIDE SEQUENCE [LARGE SCALE GENOMIC DNA]</scope>
    <source>
        <strain evidence="4 5">DSM 23382</strain>
    </source>
</reference>
<dbReference type="AlphaFoldDB" id="A0A2T5V7G2"/>
<protein>
    <recommendedName>
        <fullName evidence="1">Cell division coordinator CpoB</fullName>
    </recommendedName>
</protein>
<keyword evidence="1" id="KW-0574">Periplasm</keyword>
<dbReference type="SMART" id="SM00028">
    <property type="entry name" value="TPR"/>
    <property type="match status" value="3"/>
</dbReference>
<evidence type="ECO:0000256" key="1">
    <source>
        <dbReference type="HAMAP-Rule" id="MF_02066"/>
    </source>
</evidence>
<proteinExistence type="inferred from homology"/>
<feature type="repeat" description="TPR" evidence="2">
    <location>
        <begin position="277"/>
        <end position="310"/>
    </location>
</feature>
<accession>A0A2T5V7G2</accession>
<dbReference type="HAMAP" id="MF_02066">
    <property type="entry name" value="CpoB"/>
    <property type="match status" value="1"/>
</dbReference>
<feature type="region of interest" description="Disordered" evidence="3">
    <location>
        <begin position="96"/>
        <end position="147"/>
    </location>
</feature>
<keyword evidence="5" id="KW-1185">Reference proteome</keyword>
<dbReference type="Pfam" id="PF13174">
    <property type="entry name" value="TPR_6"/>
    <property type="match status" value="1"/>
</dbReference>
<dbReference type="InterPro" id="IPR019734">
    <property type="entry name" value="TPR_rpt"/>
</dbReference>
<dbReference type="RefSeq" id="WP_107990645.1">
    <property type="nucleotide sequence ID" value="NZ_QAYG01000006.1"/>
</dbReference>
<dbReference type="PROSITE" id="PS50005">
    <property type="entry name" value="TPR"/>
    <property type="match status" value="2"/>
</dbReference>
<dbReference type="InterPro" id="IPR034706">
    <property type="entry name" value="CpoB"/>
</dbReference>
<keyword evidence="1" id="KW-0131">Cell cycle</keyword>